<accession>A0A5J4Q2G9</accession>
<dbReference type="AlphaFoldDB" id="A0A5J4Q2G9"/>
<name>A0A5J4Q2G9_9ZZZZ</name>
<dbReference type="EMBL" id="SNRY01005379">
    <property type="protein sequence ID" value="KAA6315114.1"/>
    <property type="molecule type" value="Genomic_DNA"/>
</dbReference>
<reference evidence="1" key="1">
    <citation type="submission" date="2019-03" db="EMBL/GenBank/DDBJ databases">
        <title>Single cell metagenomics reveals metabolic interactions within the superorganism composed of flagellate Streblomastix strix and complex community of Bacteroidetes bacteria on its surface.</title>
        <authorList>
            <person name="Treitli S.C."/>
            <person name="Kolisko M."/>
            <person name="Husnik F."/>
            <person name="Keeling P."/>
            <person name="Hampl V."/>
        </authorList>
    </citation>
    <scope>NUCLEOTIDE SEQUENCE</scope>
    <source>
        <strain evidence="1">STM</strain>
    </source>
</reference>
<sequence length="29" mass="3426">SAILQWTETVPWKNNAQIEQDLVISRRQT</sequence>
<proteinExistence type="predicted"/>
<gene>
    <name evidence="1" type="ORF">EZS27_034381</name>
</gene>
<feature type="non-terminal residue" evidence="1">
    <location>
        <position position="1"/>
    </location>
</feature>
<comment type="caution">
    <text evidence="1">The sequence shown here is derived from an EMBL/GenBank/DDBJ whole genome shotgun (WGS) entry which is preliminary data.</text>
</comment>
<evidence type="ECO:0000313" key="1">
    <source>
        <dbReference type="EMBL" id="KAA6315114.1"/>
    </source>
</evidence>
<organism evidence="1">
    <name type="scientific">termite gut metagenome</name>
    <dbReference type="NCBI Taxonomy" id="433724"/>
    <lineage>
        <taxon>unclassified sequences</taxon>
        <taxon>metagenomes</taxon>
        <taxon>organismal metagenomes</taxon>
    </lineage>
</organism>
<protein>
    <submittedName>
        <fullName evidence="1">Uncharacterized protein</fullName>
    </submittedName>
</protein>